<gene>
    <name evidence="3" type="primary">fry_0</name>
    <name evidence="3" type="ORF">GWK47_053092</name>
</gene>
<feature type="domain" description="Protein furry C-terminal" evidence="2">
    <location>
        <begin position="127"/>
        <end position="223"/>
    </location>
</feature>
<reference evidence="3" key="1">
    <citation type="submission" date="2020-07" db="EMBL/GenBank/DDBJ databases">
        <title>The High-quality genome of the commercially important snow crab, Chionoecetes opilio.</title>
        <authorList>
            <person name="Jeong J.-H."/>
            <person name="Ryu S."/>
        </authorList>
    </citation>
    <scope>NUCLEOTIDE SEQUENCE</scope>
    <source>
        <strain evidence="3">MADBK_172401_WGS</strain>
        <tissue evidence="3">Digestive gland</tissue>
    </source>
</reference>
<proteinExistence type="predicted"/>
<evidence type="ECO:0000259" key="2">
    <source>
        <dbReference type="Pfam" id="PF19421"/>
    </source>
</evidence>
<feature type="region of interest" description="Disordered" evidence="1">
    <location>
        <begin position="175"/>
        <end position="199"/>
    </location>
</feature>
<comment type="caution">
    <text evidence="3">The sequence shown here is derived from an EMBL/GenBank/DDBJ whole genome shotgun (WGS) entry which is preliminary data.</text>
</comment>
<feature type="compositionally biased region" description="Polar residues" evidence="1">
    <location>
        <begin position="175"/>
        <end position="184"/>
    </location>
</feature>
<accession>A0A8J4Y0V9</accession>
<dbReference type="GO" id="GO:0000902">
    <property type="term" value="P:cell morphogenesis"/>
    <property type="evidence" value="ECO:0007669"/>
    <property type="project" value="InterPro"/>
</dbReference>
<feature type="compositionally biased region" description="Low complexity" evidence="1">
    <location>
        <begin position="76"/>
        <end position="86"/>
    </location>
</feature>
<dbReference type="PANTHER" id="PTHR12295">
    <property type="entry name" value="FURRY-RELATED"/>
    <property type="match status" value="1"/>
</dbReference>
<dbReference type="InterPro" id="IPR039867">
    <property type="entry name" value="Furry/Tao3/Mor2"/>
</dbReference>
<dbReference type="InterPro" id="IPR045842">
    <property type="entry name" value="Fry_C"/>
</dbReference>
<dbReference type="PANTHER" id="PTHR12295:SF30">
    <property type="entry name" value="PROTEIN FURRY"/>
    <property type="match status" value="1"/>
</dbReference>
<dbReference type="GO" id="GO:0030427">
    <property type="term" value="C:site of polarized growth"/>
    <property type="evidence" value="ECO:0007669"/>
    <property type="project" value="TreeGrafter"/>
</dbReference>
<dbReference type="AlphaFoldDB" id="A0A8J4Y0V9"/>
<evidence type="ECO:0000313" key="4">
    <source>
        <dbReference type="Proteomes" id="UP000770661"/>
    </source>
</evidence>
<dbReference type="GO" id="GO:0031175">
    <property type="term" value="P:neuron projection development"/>
    <property type="evidence" value="ECO:0007669"/>
    <property type="project" value="TreeGrafter"/>
</dbReference>
<evidence type="ECO:0000256" key="1">
    <source>
        <dbReference type="SAM" id="MobiDB-lite"/>
    </source>
</evidence>
<keyword evidence="4" id="KW-1185">Reference proteome</keyword>
<dbReference type="Proteomes" id="UP000770661">
    <property type="component" value="Unassembled WGS sequence"/>
</dbReference>
<organism evidence="3 4">
    <name type="scientific">Chionoecetes opilio</name>
    <name type="common">Atlantic snow crab</name>
    <name type="synonym">Cancer opilio</name>
    <dbReference type="NCBI Taxonomy" id="41210"/>
    <lineage>
        <taxon>Eukaryota</taxon>
        <taxon>Metazoa</taxon>
        <taxon>Ecdysozoa</taxon>
        <taxon>Arthropoda</taxon>
        <taxon>Crustacea</taxon>
        <taxon>Multicrustacea</taxon>
        <taxon>Malacostraca</taxon>
        <taxon>Eumalacostraca</taxon>
        <taxon>Eucarida</taxon>
        <taxon>Decapoda</taxon>
        <taxon>Pleocyemata</taxon>
        <taxon>Brachyura</taxon>
        <taxon>Eubrachyura</taxon>
        <taxon>Majoidea</taxon>
        <taxon>Majidae</taxon>
        <taxon>Chionoecetes</taxon>
    </lineage>
</organism>
<dbReference type="OrthoDB" id="6379626at2759"/>
<dbReference type="EMBL" id="JACEEZ010016629">
    <property type="protein sequence ID" value="KAG0718123.1"/>
    <property type="molecule type" value="Genomic_DNA"/>
</dbReference>
<protein>
    <submittedName>
        <fullName evidence="3">Protein furry</fullName>
    </submittedName>
</protein>
<dbReference type="Pfam" id="PF19421">
    <property type="entry name" value="Fry_C"/>
    <property type="match status" value="2"/>
</dbReference>
<feature type="domain" description="Protein furry C-terminal" evidence="2">
    <location>
        <begin position="35"/>
        <end position="87"/>
    </location>
</feature>
<dbReference type="GO" id="GO:0005938">
    <property type="term" value="C:cell cortex"/>
    <property type="evidence" value="ECO:0007669"/>
    <property type="project" value="TreeGrafter"/>
</dbReference>
<name>A0A8J4Y0V9_CHIOP</name>
<sequence length="242" mass="26251">MAVTRSSSLVVPPASSHTHYWDHHIFTDIETHWKKELPGRTMEFTFDVTQTPIVGRRFLRGGLGLGQGMVGQISAGSSTVSSATSDSLREREQDVASSEGGTSLLVEGPGTASPRPSLSLSAADTSHLAGWKTPWLSQARVREALVNLLNTCGQRVGLPKSPSVIFSQSSELERQSSMASSTEEVSVAPGDANNDRMADDMTSSEKQFAVFKDFDFLEYELESQGVSQGALYCFSCLFMYVL</sequence>
<evidence type="ECO:0000313" key="3">
    <source>
        <dbReference type="EMBL" id="KAG0718123.1"/>
    </source>
</evidence>
<feature type="region of interest" description="Disordered" evidence="1">
    <location>
        <begin position="76"/>
        <end position="119"/>
    </location>
</feature>